<reference evidence="5" key="1">
    <citation type="submission" date="2000-04" db="EMBL/GenBank/DDBJ databases">
        <title>Insecticidal arcelin genes of the common bean are subject to divergent selection.</title>
        <authorList>
            <person name="Gerhardt I.R."/>
            <person name="Pappas G."/>
            <person name="Chrispeels M.J."/>
            <person name="Grossi de Sa M.F."/>
        </authorList>
    </citation>
    <scope>NUCLEOTIDE SEQUENCE</scope>
</reference>
<evidence type="ECO:0000256" key="2">
    <source>
        <dbReference type="ARBA" id="ARBA00022734"/>
    </source>
</evidence>
<gene>
    <name evidence="5" type="primary">ARL2</name>
</gene>
<dbReference type="PANTHER" id="PTHR32401:SF49">
    <property type="entry name" value="OS10G0129200 PROTEIN"/>
    <property type="match status" value="1"/>
</dbReference>
<dbReference type="CDD" id="cd06899">
    <property type="entry name" value="lectin_legume_LecRK_Arcelin_ConA"/>
    <property type="match status" value="1"/>
</dbReference>
<protein>
    <submittedName>
        <fullName evidence="5">ARL2</fullName>
    </submittedName>
</protein>
<dbReference type="GO" id="GO:0030246">
    <property type="term" value="F:carbohydrate binding"/>
    <property type="evidence" value="ECO:0007669"/>
    <property type="project" value="UniProtKB-KW"/>
</dbReference>
<proteinExistence type="inferred from homology"/>
<feature type="signal peptide" evidence="3">
    <location>
        <begin position="1"/>
        <end position="22"/>
    </location>
</feature>
<dbReference type="PIRSF" id="PIRSF002690">
    <property type="entry name" value="L-type_lectin_plant"/>
    <property type="match status" value="1"/>
</dbReference>
<accession>Q9M4T2</accession>
<evidence type="ECO:0000259" key="4">
    <source>
        <dbReference type="Pfam" id="PF00139"/>
    </source>
</evidence>
<organism evidence="5">
    <name type="scientific">Phaseolus acutifolius</name>
    <name type="common">Tepary bean</name>
    <dbReference type="NCBI Taxonomy" id="33129"/>
    <lineage>
        <taxon>Eukaryota</taxon>
        <taxon>Viridiplantae</taxon>
        <taxon>Streptophyta</taxon>
        <taxon>Embryophyta</taxon>
        <taxon>Tracheophyta</taxon>
        <taxon>Spermatophyta</taxon>
        <taxon>Magnoliopsida</taxon>
        <taxon>eudicotyledons</taxon>
        <taxon>Gunneridae</taxon>
        <taxon>Pentapetalae</taxon>
        <taxon>rosids</taxon>
        <taxon>fabids</taxon>
        <taxon>Fabales</taxon>
        <taxon>Fabaceae</taxon>
        <taxon>Papilionoideae</taxon>
        <taxon>50 kb inversion clade</taxon>
        <taxon>NPAAA clade</taxon>
        <taxon>indigoferoid/millettioid clade</taxon>
        <taxon>Phaseoleae</taxon>
        <taxon>Phaseolus</taxon>
    </lineage>
</organism>
<dbReference type="InterPro" id="IPR016363">
    <property type="entry name" value="L-lectin"/>
</dbReference>
<dbReference type="InterPro" id="IPR001220">
    <property type="entry name" value="Legume_lectin_dom"/>
</dbReference>
<dbReference type="Gene3D" id="2.60.120.200">
    <property type="match status" value="1"/>
</dbReference>
<dbReference type="InterPro" id="IPR050258">
    <property type="entry name" value="Leguminous_Lectin"/>
</dbReference>
<comment type="similarity">
    <text evidence="1">Belongs to the leguminous lectin family.</text>
</comment>
<evidence type="ECO:0000313" key="5">
    <source>
        <dbReference type="EMBL" id="AAF71744.1"/>
    </source>
</evidence>
<dbReference type="InterPro" id="IPR013320">
    <property type="entry name" value="ConA-like_dom_sf"/>
</dbReference>
<dbReference type="Pfam" id="PF00139">
    <property type="entry name" value="Lectin_legB"/>
    <property type="match status" value="2"/>
</dbReference>
<keyword evidence="3" id="KW-0732">Signal</keyword>
<feature type="domain" description="Legume lectin" evidence="4">
    <location>
        <begin position="26"/>
        <end position="138"/>
    </location>
</feature>
<evidence type="ECO:0000256" key="3">
    <source>
        <dbReference type="SAM" id="SignalP"/>
    </source>
</evidence>
<dbReference type="PANTHER" id="PTHR32401">
    <property type="entry name" value="CONCANAVALIN A-LIKE LECTIN FAMILY PROTEIN"/>
    <property type="match status" value="1"/>
</dbReference>
<name>Q9M4T2_PHAAT</name>
<dbReference type="SUPFAM" id="SSF49899">
    <property type="entry name" value="Concanavalin A-like lectins/glucanases"/>
    <property type="match status" value="1"/>
</dbReference>
<keyword evidence="2" id="KW-0430">Lectin</keyword>
<sequence>MASSNLLSRALFLLLPTHAISATDTYFNFDFFKQNDADTNRLILQRDATISSGGRLRLTGVGSNEDPWVDSMGRAFYSDPIQIRDSTGNLASFHTNFTFIIRANNAGHSAYGLAFALFPVGSQPKRKRENLGLFPDAHTVAVFNTVSNVMKSTSTPTRLAQRGFAISTNHNGETTDVQITYESPKKNLKIVLPSTNSNVQYDFNAPLYLENEVDRNVSVGFSATSGLTEETTETHDILSWSFSSEFPDHTTSEPSNILLNNIL</sequence>
<feature type="domain" description="Legume lectin" evidence="4">
    <location>
        <begin position="149"/>
        <end position="251"/>
    </location>
</feature>
<evidence type="ECO:0000256" key="1">
    <source>
        <dbReference type="ARBA" id="ARBA00007606"/>
    </source>
</evidence>
<dbReference type="EMBL" id="AF255724">
    <property type="protein sequence ID" value="AAF71744.1"/>
    <property type="molecule type" value="Genomic_DNA"/>
</dbReference>
<dbReference type="AlphaFoldDB" id="Q9M4T2"/>
<feature type="chain" id="PRO_5004330192" evidence="3">
    <location>
        <begin position="23"/>
        <end position="263"/>
    </location>
</feature>